<keyword evidence="2" id="KW-1185">Reference proteome</keyword>
<name>C7XX91_9LACO</name>
<dbReference type="EMBL" id="GG698805">
    <property type="protein sequence ID" value="EEU29911.1"/>
    <property type="molecule type" value="Genomic_DNA"/>
</dbReference>
<gene>
    <name evidence="1" type="ORF">HMPREF0501_01376</name>
</gene>
<dbReference type="Pfam" id="PF12784">
    <property type="entry name" value="PDDEXK_2"/>
    <property type="match status" value="1"/>
</dbReference>
<evidence type="ECO:0000313" key="2">
    <source>
        <dbReference type="Proteomes" id="UP000003987"/>
    </source>
</evidence>
<reference evidence="1 2" key="1">
    <citation type="submission" date="2009-06" db="EMBL/GenBank/DDBJ databases">
        <title>The Genome Sequence of Lactobacillus coleohominis strain 101-4-CHN.</title>
        <authorList>
            <consortium name="The Broad Institute Genome Sequencing Platform"/>
            <person name="Ward D."/>
            <person name="Young S.K."/>
            <person name="Zeng Q."/>
            <person name="Koehrsen M."/>
            <person name="Alvarado L."/>
            <person name="Berlin A."/>
            <person name="Borenstein D."/>
            <person name="Chen Z."/>
            <person name="Engels R."/>
            <person name="Freedman E."/>
            <person name="Gellesch M."/>
            <person name="Goldberg J."/>
            <person name="Griggs A."/>
            <person name="Gujja S."/>
            <person name="Heiman D."/>
            <person name="Hepburn T."/>
            <person name="Howarth C."/>
            <person name="Jen D."/>
            <person name="Larson L."/>
            <person name="Lewis B."/>
            <person name="Mehta T."/>
            <person name="Park D."/>
            <person name="Pearson M."/>
            <person name="Roberts A."/>
            <person name="Saif S."/>
            <person name="Shea T."/>
            <person name="Shenoy N."/>
            <person name="Sisk P."/>
            <person name="Stolte C."/>
            <person name="Sykes S."/>
            <person name="Walk T."/>
            <person name="White J."/>
            <person name="Yandava C."/>
            <person name="Liu Y."/>
            <person name="Xu Q."/>
            <person name="Lander E."/>
            <person name="Nusbaum C."/>
            <person name="Galagan J."/>
            <person name="Birren B."/>
        </authorList>
    </citation>
    <scope>NUCLEOTIDE SEQUENCE [LARGE SCALE GENOMIC DNA]</scope>
    <source>
        <strain evidence="1 2">101-4-CHN</strain>
    </source>
</reference>
<dbReference type="PANTHER" id="PTHR41317">
    <property type="entry name" value="PD-(D_E)XK NUCLEASE FAMILY TRANSPOSASE"/>
    <property type="match status" value="1"/>
</dbReference>
<protein>
    <recommendedName>
        <fullName evidence="3">Rpn family recombination-promoting nuclease/putative transposase</fullName>
    </recommendedName>
</protein>
<evidence type="ECO:0000313" key="1">
    <source>
        <dbReference type="EMBL" id="EEU29911.1"/>
    </source>
</evidence>
<organism evidence="1 2">
    <name type="scientific">Limosilactobacillus coleohominis 101-4-CHN</name>
    <dbReference type="NCBI Taxonomy" id="575594"/>
    <lineage>
        <taxon>Bacteria</taxon>
        <taxon>Bacillati</taxon>
        <taxon>Bacillota</taxon>
        <taxon>Bacilli</taxon>
        <taxon>Lactobacillales</taxon>
        <taxon>Lactobacillaceae</taxon>
        <taxon>Limosilactobacillus</taxon>
    </lineage>
</organism>
<dbReference type="STRING" id="575594.HMPREF0501_01376"/>
<dbReference type="OrthoDB" id="2284375at2"/>
<accession>C7XX91</accession>
<dbReference type="eggNOG" id="COG5464">
    <property type="taxonomic scope" value="Bacteria"/>
</dbReference>
<dbReference type="GO" id="GO:0009288">
    <property type="term" value="C:bacterial-type flagellum"/>
    <property type="evidence" value="ECO:0007669"/>
    <property type="project" value="InterPro"/>
</dbReference>
<dbReference type="RefSeq" id="WP_006917259.1">
    <property type="nucleotide sequence ID" value="NZ_GG698805.1"/>
</dbReference>
<dbReference type="PRINTS" id="PR01003">
    <property type="entry name" value="FLGFLIH"/>
</dbReference>
<dbReference type="AlphaFoldDB" id="C7XX91"/>
<evidence type="ECO:0008006" key="3">
    <source>
        <dbReference type="Google" id="ProtNLM"/>
    </source>
</evidence>
<dbReference type="GO" id="GO:0071973">
    <property type="term" value="P:bacterial-type flagellum-dependent cell motility"/>
    <property type="evidence" value="ECO:0007669"/>
    <property type="project" value="InterPro"/>
</dbReference>
<dbReference type="InterPro" id="IPR000563">
    <property type="entry name" value="Flag_FliH"/>
</dbReference>
<dbReference type="GO" id="GO:0003774">
    <property type="term" value="F:cytoskeletal motor activity"/>
    <property type="evidence" value="ECO:0007669"/>
    <property type="project" value="InterPro"/>
</dbReference>
<dbReference type="Proteomes" id="UP000003987">
    <property type="component" value="Unassembled WGS sequence"/>
</dbReference>
<sequence>MKQETQLTQYEQLRKKWESLGIASDVMFGMVMQKKELCLELIQRAVPELKVQKIEFHQHQYTVDGPLDSRGSRFDIYARDDQGRIFMIEMQVANHHNLPYRLRYYLRQSDFDILNPGDGLHEIIFNAKAAVIHDKMKIKSFLQLMENKVNLRDPFVVKIMETMREIKADPERRRCFMTYEMNLADARAAGRERGLEEGMAEGHKQGMAEGHKQGVVEGRKEGLTEAAKKTAAILKKYEPNHNEAVHTLMNQFDLSAAEAETYLK</sequence>
<proteinExistence type="predicted"/>
<dbReference type="PANTHER" id="PTHR41317:SF1">
    <property type="entry name" value="PD-(D_E)XK NUCLEASE FAMILY TRANSPOSASE"/>
    <property type="match status" value="1"/>
</dbReference>
<dbReference type="HOGENOM" id="CLU_071023_2_1_9"/>